<dbReference type="SUPFAM" id="SSF53901">
    <property type="entry name" value="Thiolase-like"/>
    <property type="match status" value="1"/>
</dbReference>
<feature type="domain" description="DUF5940" evidence="2">
    <location>
        <begin position="364"/>
        <end position="498"/>
    </location>
</feature>
<dbReference type="InterPro" id="IPR045984">
    <property type="entry name" value="DUF5940"/>
</dbReference>
<comment type="caution">
    <text evidence="3">The sequence shown here is derived from an EMBL/GenBank/DDBJ whole genome shotgun (WGS) entry which is preliminary data.</text>
</comment>
<evidence type="ECO:0000313" key="3">
    <source>
        <dbReference type="EMBL" id="MBC8317466.1"/>
    </source>
</evidence>
<dbReference type="Pfam" id="PF19364">
    <property type="entry name" value="DUF5940"/>
    <property type="match status" value="1"/>
</dbReference>
<evidence type="ECO:0000313" key="4">
    <source>
        <dbReference type="Proteomes" id="UP000614424"/>
    </source>
</evidence>
<dbReference type="InterPro" id="IPR013751">
    <property type="entry name" value="ACP_syn_III_N"/>
</dbReference>
<reference evidence="3 4" key="1">
    <citation type="submission" date="2020-08" db="EMBL/GenBank/DDBJ databases">
        <title>Bridging the membrane lipid divide: bacteria of the FCB group superphylum have the potential to synthesize archaeal ether lipids.</title>
        <authorList>
            <person name="Villanueva L."/>
            <person name="Von Meijenfeldt F.A.B."/>
            <person name="Westbye A.B."/>
            <person name="Yadav S."/>
            <person name="Hopmans E.C."/>
            <person name="Dutilh B.E."/>
            <person name="Sinninghe Damste J.S."/>
        </authorList>
    </citation>
    <scope>NUCLEOTIDE SEQUENCE [LARGE SCALE GENOMIC DNA]</scope>
    <source>
        <strain evidence="3">NIOZ-UU47</strain>
    </source>
</reference>
<dbReference type="Pfam" id="PF08545">
    <property type="entry name" value="ACP_syn_III"/>
    <property type="match status" value="1"/>
</dbReference>
<protein>
    <submittedName>
        <fullName evidence="3">Glycine reductase</fullName>
    </submittedName>
</protein>
<dbReference type="Gene3D" id="3.40.47.10">
    <property type="match status" value="1"/>
</dbReference>
<feature type="domain" description="Beta-ketoacyl-[acyl-carrier-protein] synthase III N-terminal" evidence="1">
    <location>
        <begin position="266"/>
        <end position="304"/>
    </location>
</feature>
<evidence type="ECO:0000259" key="1">
    <source>
        <dbReference type="Pfam" id="PF08545"/>
    </source>
</evidence>
<dbReference type="Proteomes" id="UP000614424">
    <property type="component" value="Unassembled WGS sequence"/>
</dbReference>
<dbReference type="AlphaFoldDB" id="A0A8J6TCA4"/>
<dbReference type="NCBIfam" id="NF040746">
    <property type="entry name" value="reduct_C_beta"/>
    <property type="match status" value="1"/>
</dbReference>
<organism evidence="3 4">
    <name type="scientific">Candidatus Desulfobia pelagia</name>
    <dbReference type="NCBI Taxonomy" id="2841692"/>
    <lineage>
        <taxon>Bacteria</taxon>
        <taxon>Pseudomonadati</taxon>
        <taxon>Thermodesulfobacteriota</taxon>
        <taxon>Desulfobulbia</taxon>
        <taxon>Desulfobulbales</taxon>
        <taxon>Desulfobulbaceae</taxon>
        <taxon>Candidatus Desulfobia</taxon>
    </lineage>
</organism>
<sequence>MNKNVTQLPVIKNCAYCLSHVPDLVQYGSKPYREIAHNAAMEPELKMFLRSFEKAVCYPPNQTFIGNVSPDDLATTPRPWFEKSGHPEQAQVIKNGKFGEILDQKTFLAILKCADALSPPLFATYETALDNLHKRLVAHPLLHDLADKLTELPAGLTGPPAGKFSPQSLPLRVGEDVYGTFSGDLRSEGRNDENLTARNLLENLCTKASGALALKWLLHREGIGADHIDFIISCGEEACGDRYQRGGGGMAKAIGEMCGCINASGMDIKNFCAAPASALVTASALVHSGVFNQVIVVGGGSLAKLGMKFQAFLQHGIPILDDCLASIAFLVTKNDGISPIMHLKNGAIGKVPIGANTSDESVFRHYLLKPLESLGLQCTDVDRYALELQNPEIMEFAGSGDVAKKNYRKIAAMAVMAKQLDKKDMNSWIDQVGMPGFAPTQGHIPSAVPYIGHAMEDMLQGKIKRAMFLSRASLFLNRCTNLLDGVSFILERNPNLKDGIRTDKEKLPC</sequence>
<dbReference type="GO" id="GO:0004315">
    <property type="term" value="F:3-oxoacyl-[acyl-carrier-protein] synthase activity"/>
    <property type="evidence" value="ECO:0007669"/>
    <property type="project" value="InterPro"/>
</dbReference>
<dbReference type="GO" id="GO:0006633">
    <property type="term" value="P:fatty acid biosynthetic process"/>
    <property type="evidence" value="ECO:0007669"/>
    <property type="project" value="InterPro"/>
</dbReference>
<accession>A0A8J6TCA4</accession>
<proteinExistence type="predicted"/>
<gene>
    <name evidence="3" type="ORF">H8E41_06135</name>
</gene>
<name>A0A8J6TCA4_9BACT</name>
<dbReference type="InterPro" id="IPR016039">
    <property type="entry name" value="Thiolase-like"/>
</dbReference>
<evidence type="ECO:0000259" key="2">
    <source>
        <dbReference type="Pfam" id="PF19364"/>
    </source>
</evidence>
<dbReference type="EMBL" id="JACNJZ010000091">
    <property type="protein sequence ID" value="MBC8317466.1"/>
    <property type="molecule type" value="Genomic_DNA"/>
</dbReference>